<evidence type="ECO:0000256" key="1">
    <source>
        <dbReference type="SAM" id="Phobius"/>
    </source>
</evidence>
<keyword evidence="1" id="KW-0812">Transmembrane</keyword>
<evidence type="ECO:0000313" key="2">
    <source>
        <dbReference type="EMBL" id="CAJ0585185.1"/>
    </source>
</evidence>
<dbReference type="PANTHER" id="PTHR23021">
    <property type="entry name" value="SERPENTINE RECEPTOR, CLASS T"/>
    <property type="match status" value="1"/>
</dbReference>
<sequence length="307" mass="34901">MRFHETSLFGVLKYGGTQNMELYNCSAKTREQWFATGRAQPELGWALLAYGVVIEILYIPSLYVISRPAYRRMPCYKIMCLLGPIDMCAIVTNSIVNGYLLTQGAVFCTIFNIILSLPILYGAYFFWFTPPVLFTSVHDSWFFDPFIFEGRTAEYMNPPHTLNNLLLCALTCCLYTALCGLLAHQFGYSSDERKMSWAQKSIFIQATSICIANLVAALVYVFMQFFPTPQFFILLGHFGWELCHGFPAIVYLTINRSIRREVFRCLGFGAYLDHSKRHTAESRKITSMHAVSTDGVHPRISKNAAEA</sequence>
<organism evidence="2 3">
    <name type="scientific">Mesorhabditis spiculigera</name>
    <dbReference type="NCBI Taxonomy" id="96644"/>
    <lineage>
        <taxon>Eukaryota</taxon>
        <taxon>Metazoa</taxon>
        <taxon>Ecdysozoa</taxon>
        <taxon>Nematoda</taxon>
        <taxon>Chromadorea</taxon>
        <taxon>Rhabditida</taxon>
        <taxon>Rhabditina</taxon>
        <taxon>Rhabditomorpha</taxon>
        <taxon>Rhabditoidea</taxon>
        <taxon>Rhabditidae</taxon>
        <taxon>Mesorhabditinae</taxon>
        <taxon>Mesorhabditis</taxon>
    </lineage>
</organism>
<gene>
    <name evidence="2" type="ORF">MSPICULIGERA_LOCUS23216</name>
</gene>
<dbReference type="Proteomes" id="UP001177023">
    <property type="component" value="Unassembled WGS sequence"/>
</dbReference>
<proteinExistence type="predicted"/>
<keyword evidence="1" id="KW-0472">Membrane</keyword>
<feature type="transmembrane region" description="Helical" evidence="1">
    <location>
        <begin position="164"/>
        <end position="183"/>
    </location>
</feature>
<feature type="transmembrane region" description="Helical" evidence="1">
    <location>
        <begin position="104"/>
        <end position="127"/>
    </location>
</feature>
<dbReference type="PANTHER" id="PTHR23021:SF11">
    <property type="entry name" value="SERPENTINE RECEPTOR, CLASS T"/>
    <property type="match status" value="1"/>
</dbReference>
<keyword evidence="1" id="KW-1133">Transmembrane helix</keyword>
<feature type="non-terminal residue" evidence="2">
    <location>
        <position position="1"/>
    </location>
</feature>
<feature type="transmembrane region" description="Helical" evidence="1">
    <location>
        <begin position="203"/>
        <end position="225"/>
    </location>
</feature>
<name>A0AA36GAH5_9BILA</name>
<evidence type="ECO:0000313" key="3">
    <source>
        <dbReference type="Proteomes" id="UP001177023"/>
    </source>
</evidence>
<feature type="transmembrane region" description="Helical" evidence="1">
    <location>
        <begin position="231"/>
        <end position="254"/>
    </location>
</feature>
<feature type="transmembrane region" description="Helical" evidence="1">
    <location>
        <begin position="43"/>
        <end position="65"/>
    </location>
</feature>
<accession>A0AA36GAH5</accession>
<protein>
    <submittedName>
        <fullName evidence="2">Uncharacterized protein</fullName>
    </submittedName>
</protein>
<dbReference type="Pfam" id="PF10321">
    <property type="entry name" value="7TM_GPCR_Srt"/>
    <property type="match status" value="1"/>
</dbReference>
<dbReference type="AlphaFoldDB" id="A0AA36GAH5"/>
<dbReference type="SUPFAM" id="SSF81321">
    <property type="entry name" value="Family A G protein-coupled receptor-like"/>
    <property type="match status" value="1"/>
</dbReference>
<comment type="caution">
    <text evidence="2">The sequence shown here is derived from an EMBL/GenBank/DDBJ whole genome shotgun (WGS) entry which is preliminary data.</text>
</comment>
<keyword evidence="3" id="KW-1185">Reference proteome</keyword>
<dbReference type="InterPro" id="IPR019425">
    <property type="entry name" value="7TM_GPCR_serpentine_rcpt_Srt"/>
</dbReference>
<dbReference type="EMBL" id="CATQJA010002702">
    <property type="protein sequence ID" value="CAJ0585185.1"/>
    <property type="molecule type" value="Genomic_DNA"/>
</dbReference>
<reference evidence="2" key="1">
    <citation type="submission" date="2023-06" db="EMBL/GenBank/DDBJ databases">
        <authorList>
            <person name="Delattre M."/>
        </authorList>
    </citation>
    <scope>NUCLEOTIDE SEQUENCE</scope>
    <source>
        <strain evidence="2">AF72</strain>
    </source>
</reference>